<dbReference type="Gramene" id="OE9A020332T1">
    <property type="protein sequence ID" value="OE9A020332C1"/>
    <property type="gene ID" value="OE9A020332"/>
</dbReference>
<dbReference type="OrthoDB" id="1729908at2759"/>
<name>A0A8S0TMF3_OLEEU</name>
<sequence>MMQFALNLEHLESDFFLHSALGYGLDEVAPYLVMEGPPPTGAQKAHLDFLAENVITEFGFQEVGHLRDVTQPEMRFGG</sequence>
<dbReference type="Proteomes" id="UP000594638">
    <property type="component" value="Unassembled WGS sequence"/>
</dbReference>
<comment type="caution">
    <text evidence="1">The sequence shown here is derived from an EMBL/GenBank/DDBJ whole genome shotgun (WGS) entry which is preliminary data.</text>
</comment>
<dbReference type="Pfam" id="PF13668">
    <property type="entry name" value="Ferritin_2"/>
    <property type="match status" value="1"/>
</dbReference>
<evidence type="ECO:0000313" key="1">
    <source>
        <dbReference type="EMBL" id="CAA3007084.1"/>
    </source>
</evidence>
<proteinExistence type="predicted"/>
<dbReference type="EMBL" id="CACTIH010007268">
    <property type="protein sequence ID" value="CAA3007084.1"/>
    <property type="molecule type" value="Genomic_DNA"/>
</dbReference>
<accession>A0A8S0TMF3</accession>
<organism evidence="1 2">
    <name type="scientific">Olea europaea subsp. europaea</name>
    <dbReference type="NCBI Taxonomy" id="158383"/>
    <lineage>
        <taxon>Eukaryota</taxon>
        <taxon>Viridiplantae</taxon>
        <taxon>Streptophyta</taxon>
        <taxon>Embryophyta</taxon>
        <taxon>Tracheophyta</taxon>
        <taxon>Spermatophyta</taxon>
        <taxon>Magnoliopsida</taxon>
        <taxon>eudicotyledons</taxon>
        <taxon>Gunneridae</taxon>
        <taxon>Pentapetalae</taxon>
        <taxon>asterids</taxon>
        <taxon>lamiids</taxon>
        <taxon>Lamiales</taxon>
        <taxon>Oleaceae</taxon>
        <taxon>Oleeae</taxon>
        <taxon>Olea</taxon>
    </lineage>
</organism>
<dbReference type="AlphaFoldDB" id="A0A8S0TMF3"/>
<dbReference type="PANTHER" id="PTHR31694">
    <property type="entry name" value="DESICCATION-LIKE PROTEIN"/>
    <property type="match status" value="1"/>
</dbReference>
<reference evidence="1 2" key="1">
    <citation type="submission" date="2019-12" db="EMBL/GenBank/DDBJ databases">
        <authorList>
            <person name="Alioto T."/>
            <person name="Alioto T."/>
            <person name="Gomez Garrido J."/>
        </authorList>
    </citation>
    <scope>NUCLEOTIDE SEQUENCE [LARGE SCALE GENOMIC DNA]</scope>
</reference>
<dbReference type="InterPro" id="IPR052965">
    <property type="entry name" value="Pigment-catalase-like"/>
</dbReference>
<evidence type="ECO:0000313" key="2">
    <source>
        <dbReference type="Proteomes" id="UP000594638"/>
    </source>
</evidence>
<keyword evidence="2" id="KW-1185">Reference proteome</keyword>
<protein>
    <submittedName>
        <fullName evidence="1">Desiccation-related PCC13-62-like</fullName>
    </submittedName>
</protein>
<dbReference type="PANTHER" id="PTHR31694:SF26">
    <property type="entry name" value="OS05G0151100 PROTEIN"/>
    <property type="match status" value="1"/>
</dbReference>
<gene>
    <name evidence="1" type="ORF">OLEA9_A020332</name>
</gene>